<feature type="binding site" evidence="2">
    <location>
        <position position="114"/>
    </location>
    <ligand>
        <name>Zn(2+)</name>
        <dbReference type="ChEBI" id="CHEBI:29105"/>
    </ligand>
</feature>
<evidence type="ECO:0000256" key="1">
    <source>
        <dbReference type="ARBA" id="ARBA00006217"/>
    </source>
</evidence>
<dbReference type="InterPro" id="IPR036874">
    <property type="entry name" value="Carbonic_anhydrase_sf"/>
</dbReference>
<keyword evidence="2" id="KW-0479">Metal-binding</keyword>
<protein>
    <submittedName>
        <fullName evidence="3">Carbonic anhydrase</fullName>
    </submittedName>
</protein>
<feature type="binding site" evidence="2">
    <location>
        <position position="63"/>
    </location>
    <ligand>
        <name>Zn(2+)</name>
        <dbReference type="ChEBI" id="CHEBI:29105"/>
    </ligand>
</feature>
<evidence type="ECO:0000313" key="4">
    <source>
        <dbReference type="Proteomes" id="UP000001880"/>
    </source>
</evidence>
<dbReference type="AlphaFoldDB" id="D0LNJ6"/>
<dbReference type="SMART" id="SM00947">
    <property type="entry name" value="Pro_CA"/>
    <property type="match status" value="1"/>
</dbReference>
<feature type="binding site" evidence="2">
    <location>
        <position position="61"/>
    </location>
    <ligand>
        <name>Zn(2+)</name>
        <dbReference type="ChEBI" id="CHEBI:29105"/>
    </ligand>
</feature>
<dbReference type="Proteomes" id="UP000001880">
    <property type="component" value="Chromosome"/>
</dbReference>
<dbReference type="InterPro" id="IPR001765">
    <property type="entry name" value="Carbonic_anhydrase"/>
</dbReference>
<proteinExistence type="inferred from homology"/>
<dbReference type="eggNOG" id="COG0288">
    <property type="taxonomic scope" value="Bacteria"/>
</dbReference>
<sequence>MIVYPSDHRADAAHAPVLERLLAGNARYVAARCGGPGGRDGAHADALAGAADTPIAAVLTCSDLGAAVEERFSLAPGALFVMQTPAALLGEGEVAGTALAGSSFGIDLLLVLAHSPCHVIELCRSREHTTPGVLSASLRAARARAGRCDSNEALARAHALRMADALRVRQGARGRVAVLAAHLDENSGQVSLLRDAPALRH</sequence>
<keyword evidence="2" id="KW-0862">Zinc</keyword>
<dbReference type="KEGG" id="hoh:Hoch_4407"/>
<accession>D0LNJ6</accession>
<organism evidence="3 4">
    <name type="scientific">Haliangium ochraceum (strain DSM 14365 / JCM 11303 / SMP-2)</name>
    <dbReference type="NCBI Taxonomy" id="502025"/>
    <lineage>
        <taxon>Bacteria</taxon>
        <taxon>Pseudomonadati</taxon>
        <taxon>Myxococcota</taxon>
        <taxon>Polyangia</taxon>
        <taxon>Haliangiales</taxon>
        <taxon>Kofleriaceae</taxon>
        <taxon>Haliangium</taxon>
    </lineage>
</organism>
<evidence type="ECO:0000313" key="3">
    <source>
        <dbReference type="EMBL" id="ACY16901.1"/>
    </source>
</evidence>
<name>D0LNJ6_HALO1</name>
<dbReference type="GO" id="GO:0008270">
    <property type="term" value="F:zinc ion binding"/>
    <property type="evidence" value="ECO:0007669"/>
    <property type="project" value="InterPro"/>
</dbReference>
<comment type="similarity">
    <text evidence="1">Belongs to the beta-class carbonic anhydrase family.</text>
</comment>
<comment type="cofactor">
    <cofactor evidence="2">
        <name>Zn(2+)</name>
        <dbReference type="ChEBI" id="CHEBI:29105"/>
    </cofactor>
    <text evidence="2">Binds 1 zinc ion per subunit.</text>
</comment>
<dbReference type="SUPFAM" id="SSF53056">
    <property type="entry name" value="beta-carbonic anhydrase, cab"/>
    <property type="match status" value="1"/>
</dbReference>
<dbReference type="STRING" id="502025.Hoch_4407"/>
<keyword evidence="4" id="KW-1185">Reference proteome</keyword>
<dbReference type="HOGENOM" id="CLU_1358855_0_0_7"/>
<gene>
    <name evidence="3" type="ordered locus">Hoch_4407</name>
</gene>
<dbReference type="Pfam" id="PF00484">
    <property type="entry name" value="Pro_CA"/>
    <property type="match status" value="1"/>
</dbReference>
<dbReference type="Gene3D" id="3.40.1050.10">
    <property type="entry name" value="Carbonic anhydrase"/>
    <property type="match status" value="1"/>
</dbReference>
<dbReference type="RefSeq" id="WP_012829499.1">
    <property type="nucleotide sequence ID" value="NC_013440.1"/>
</dbReference>
<evidence type="ECO:0000256" key="2">
    <source>
        <dbReference type="PIRSR" id="PIRSR601765-1"/>
    </source>
</evidence>
<feature type="binding site" evidence="2">
    <location>
        <position position="117"/>
    </location>
    <ligand>
        <name>Zn(2+)</name>
        <dbReference type="ChEBI" id="CHEBI:29105"/>
    </ligand>
</feature>
<reference evidence="3 4" key="1">
    <citation type="journal article" date="2010" name="Stand. Genomic Sci.">
        <title>Complete genome sequence of Haliangium ochraceum type strain (SMP-2).</title>
        <authorList>
            <consortium name="US DOE Joint Genome Institute (JGI-PGF)"/>
            <person name="Ivanova N."/>
            <person name="Daum C."/>
            <person name="Lang E."/>
            <person name="Abt B."/>
            <person name="Kopitz M."/>
            <person name="Saunders E."/>
            <person name="Lapidus A."/>
            <person name="Lucas S."/>
            <person name="Glavina Del Rio T."/>
            <person name="Nolan M."/>
            <person name="Tice H."/>
            <person name="Copeland A."/>
            <person name="Cheng J.F."/>
            <person name="Chen F."/>
            <person name="Bruce D."/>
            <person name="Goodwin L."/>
            <person name="Pitluck S."/>
            <person name="Mavromatis K."/>
            <person name="Pati A."/>
            <person name="Mikhailova N."/>
            <person name="Chen A."/>
            <person name="Palaniappan K."/>
            <person name="Land M."/>
            <person name="Hauser L."/>
            <person name="Chang Y.J."/>
            <person name="Jeffries C.D."/>
            <person name="Detter J.C."/>
            <person name="Brettin T."/>
            <person name="Rohde M."/>
            <person name="Goker M."/>
            <person name="Bristow J."/>
            <person name="Markowitz V."/>
            <person name="Eisen J.A."/>
            <person name="Hugenholtz P."/>
            <person name="Kyrpides N.C."/>
            <person name="Klenk H.P."/>
        </authorList>
    </citation>
    <scope>NUCLEOTIDE SEQUENCE [LARGE SCALE GENOMIC DNA]</scope>
    <source>
        <strain evidence="4">DSM 14365 / CIP 107738 / JCM 11303 / AJ 13395 / SMP-2</strain>
    </source>
</reference>
<dbReference type="EMBL" id="CP001804">
    <property type="protein sequence ID" value="ACY16901.1"/>
    <property type="molecule type" value="Genomic_DNA"/>
</dbReference>
<dbReference type="GO" id="GO:0004089">
    <property type="term" value="F:carbonate dehydratase activity"/>
    <property type="evidence" value="ECO:0007669"/>
    <property type="project" value="InterPro"/>
</dbReference>